<keyword evidence="3" id="KW-0731">Sigma factor</keyword>
<evidence type="ECO:0000313" key="8">
    <source>
        <dbReference type="EMBL" id="SER38628.1"/>
    </source>
</evidence>
<dbReference type="GO" id="GO:0003677">
    <property type="term" value="F:DNA binding"/>
    <property type="evidence" value="ECO:0007669"/>
    <property type="project" value="UniProtKB-KW"/>
</dbReference>
<evidence type="ECO:0000256" key="4">
    <source>
        <dbReference type="ARBA" id="ARBA00023125"/>
    </source>
</evidence>
<organism evidence="8 9">
    <name type="scientific">Neolewinella agarilytica</name>
    <dbReference type="NCBI Taxonomy" id="478744"/>
    <lineage>
        <taxon>Bacteria</taxon>
        <taxon>Pseudomonadati</taxon>
        <taxon>Bacteroidota</taxon>
        <taxon>Saprospiria</taxon>
        <taxon>Saprospirales</taxon>
        <taxon>Lewinellaceae</taxon>
        <taxon>Neolewinella</taxon>
    </lineage>
</organism>
<keyword evidence="5" id="KW-0804">Transcription</keyword>
<dbReference type="CDD" id="cd06171">
    <property type="entry name" value="Sigma70_r4"/>
    <property type="match status" value="1"/>
</dbReference>
<name>A0A1H9NRT8_9BACT</name>
<evidence type="ECO:0000259" key="6">
    <source>
        <dbReference type="Pfam" id="PF04542"/>
    </source>
</evidence>
<dbReference type="InterPro" id="IPR013249">
    <property type="entry name" value="RNA_pol_sigma70_r4_t2"/>
</dbReference>
<dbReference type="PANTHER" id="PTHR43133">
    <property type="entry name" value="RNA POLYMERASE ECF-TYPE SIGMA FACTO"/>
    <property type="match status" value="1"/>
</dbReference>
<reference evidence="9" key="1">
    <citation type="submission" date="2016-10" db="EMBL/GenBank/DDBJ databases">
        <authorList>
            <person name="Varghese N."/>
            <person name="Submissions S."/>
        </authorList>
    </citation>
    <scope>NUCLEOTIDE SEQUENCE [LARGE SCALE GENOMIC DNA]</scope>
    <source>
        <strain evidence="9">DSM 24740</strain>
    </source>
</reference>
<dbReference type="NCBIfam" id="TIGR02937">
    <property type="entry name" value="sigma70-ECF"/>
    <property type="match status" value="1"/>
</dbReference>
<dbReference type="GO" id="GO:0006352">
    <property type="term" value="P:DNA-templated transcription initiation"/>
    <property type="evidence" value="ECO:0007669"/>
    <property type="project" value="InterPro"/>
</dbReference>
<dbReference type="InterPro" id="IPR013325">
    <property type="entry name" value="RNA_pol_sigma_r2"/>
</dbReference>
<dbReference type="InterPro" id="IPR007627">
    <property type="entry name" value="RNA_pol_sigma70_r2"/>
</dbReference>
<dbReference type="SUPFAM" id="SSF88659">
    <property type="entry name" value="Sigma3 and sigma4 domains of RNA polymerase sigma factors"/>
    <property type="match status" value="1"/>
</dbReference>
<dbReference type="InParanoid" id="A0A1H9NRT8"/>
<evidence type="ECO:0000259" key="7">
    <source>
        <dbReference type="Pfam" id="PF08281"/>
    </source>
</evidence>
<dbReference type="OrthoDB" id="1493925at2"/>
<evidence type="ECO:0000256" key="3">
    <source>
        <dbReference type="ARBA" id="ARBA00023082"/>
    </source>
</evidence>
<keyword evidence="2" id="KW-0805">Transcription regulation</keyword>
<dbReference type="AlphaFoldDB" id="A0A1H9NRT8"/>
<keyword evidence="9" id="KW-1185">Reference proteome</keyword>
<protein>
    <submittedName>
        <fullName evidence="8">RNA polymerase sigma-70 factor, ECF subfamily</fullName>
    </submittedName>
</protein>
<dbReference type="EMBL" id="FOFB01000039">
    <property type="protein sequence ID" value="SER38628.1"/>
    <property type="molecule type" value="Genomic_DNA"/>
</dbReference>
<dbReference type="Pfam" id="PF08281">
    <property type="entry name" value="Sigma70_r4_2"/>
    <property type="match status" value="1"/>
</dbReference>
<evidence type="ECO:0000313" key="9">
    <source>
        <dbReference type="Proteomes" id="UP000199021"/>
    </source>
</evidence>
<feature type="domain" description="RNA polymerase sigma-70 region 2" evidence="6">
    <location>
        <begin position="30"/>
        <end position="98"/>
    </location>
</feature>
<dbReference type="PANTHER" id="PTHR43133:SF8">
    <property type="entry name" value="RNA POLYMERASE SIGMA FACTOR HI_1459-RELATED"/>
    <property type="match status" value="1"/>
</dbReference>
<accession>A0A1H9NRT8</accession>
<dbReference type="Proteomes" id="UP000199021">
    <property type="component" value="Unassembled WGS sequence"/>
</dbReference>
<dbReference type="InterPro" id="IPR013324">
    <property type="entry name" value="RNA_pol_sigma_r3/r4-like"/>
</dbReference>
<dbReference type="GO" id="GO:0016987">
    <property type="term" value="F:sigma factor activity"/>
    <property type="evidence" value="ECO:0007669"/>
    <property type="project" value="UniProtKB-KW"/>
</dbReference>
<dbReference type="Pfam" id="PF04542">
    <property type="entry name" value="Sigma70_r2"/>
    <property type="match status" value="1"/>
</dbReference>
<feature type="domain" description="RNA polymerase sigma factor 70 region 4 type 2" evidence="7">
    <location>
        <begin position="128"/>
        <end position="176"/>
    </location>
</feature>
<evidence type="ECO:0000256" key="2">
    <source>
        <dbReference type="ARBA" id="ARBA00023015"/>
    </source>
</evidence>
<comment type="similarity">
    <text evidence="1">Belongs to the sigma-70 factor family. ECF subfamily.</text>
</comment>
<evidence type="ECO:0000256" key="5">
    <source>
        <dbReference type="ARBA" id="ARBA00023163"/>
    </source>
</evidence>
<gene>
    <name evidence="8" type="ORF">SAMN05444359_13911</name>
</gene>
<dbReference type="InterPro" id="IPR036388">
    <property type="entry name" value="WH-like_DNA-bd_sf"/>
</dbReference>
<evidence type="ECO:0000256" key="1">
    <source>
        <dbReference type="ARBA" id="ARBA00010641"/>
    </source>
</evidence>
<dbReference type="InterPro" id="IPR014284">
    <property type="entry name" value="RNA_pol_sigma-70_dom"/>
</dbReference>
<dbReference type="InterPro" id="IPR039425">
    <property type="entry name" value="RNA_pol_sigma-70-like"/>
</dbReference>
<dbReference type="SUPFAM" id="SSF88946">
    <property type="entry name" value="Sigma2 domain of RNA polymerase sigma factors"/>
    <property type="match status" value="1"/>
</dbReference>
<keyword evidence="4" id="KW-0238">DNA-binding</keyword>
<dbReference type="Gene3D" id="1.10.1740.10">
    <property type="match status" value="1"/>
</dbReference>
<dbReference type="Gene3D" id="1.10.10.10">
    <property type="entry name" value="Winged helix-like DNA-binding domain superfamily/Winged helix DNA-binding domain"/>
    <property type="match status" value="1"/>
</dbReference>
<dbReference type="STRING" id="478744.SAMN05444359_13911"/>
<proteinExistence type="inferred from homology"/>
<dbReference type="FunCoup" id="A0A1H9NRT8">
    <property type="interactions" value="19"/>
</dbReference>
<sequence>MGVTPTLQELSLPELLEACHRRTADAQRRLYHQYYPFARNVALPYADHESGADDIVQDSFIKLFRYLEADAFTGNFDKFFRRIIVNTGIDHYRARKRRSLLADNLRRVKVGNSVNAAEVELEEQDVFRFLQQLPPRYRLVFNLFVLEGLSHPEIAKRMRISEGTSKSNLSKARKRLRSLAGPYFKL</sequence>